<feature type="region of interest" description="Disordered" evidence="1">
    <location>
        <begin position="1"/>
        <end position="80"/>
    </location>
</feature>
<sequence>MAMEEENEISEIISLYSEPNDSEEQESISEHSEEDISETSEDRAFVVSDGDQSPYSNRSSESSNYSQHCHHRHDDDFSNPVGHKIPISTIAKRVIHQNDSPVVQYLVLWRSWEQERPHKGRLVPTSTSSARSNNHFIRKEVTNPRRSNRKLTPFIYSKTEELVWKWEQSKLCGQSINITLSSTTIPQGHPPNKADRRGKFVSIENGVVYIFPQAQLTNLEPHNYRIGILEAAHSANLKIILLDAKNENQTKSLRGSLIRLQRSLLERVPPIFESWSTEFWVSDSVVIDSKSIEEAGLILKALRPESLDETAYVCVGLPVTIFGPLFNTLISKWNASAASFEHSNGFIWIYSVVDPANFKITTGESDSSTNHSVYYLLERMSGKSWLVRAKLTFRLETSSREKAAILAELLEVSHVQVTSSHKPITHS</sequence>
<keyword evidence="3" id="KW-1185">Reference proteome</keyword>
<dbReference type="Proteomes" id="UP000053732">
    <property type="component" value="Unassembled WGS sequence"/>
</dbReference>
<organism evidence="2 3">
    <name type="scientific">Penicillium camemberti (strain FM 013)</name>
    <dbReference type="NCBI Taxonomy" id="1429867"/>
    <lineage>
        <taxon>Eukaryota</taxon>
        <taxon>Fungi</taxon>
        <taxon>Dikarya</taxon>
        <taxon>Ascomycota</taxon>
        <taxon>Pezizomycotina</taxon>
        <taxon>Eurotiomycetes</taxon>
        <taxon>Eurotiomycetidae</taxon>
        <taxon>Eurotiales</taxon>
        <taxon>Aspergillaceae</taxon>
        <taxon>Penicillium</taxon>
    </lineage>
</organism>
<feature type="compositionally biased region" description="Low complexity" evidence="1">
    <location>
        <begin position="53"/>
        <end position="66"/>
    </location>
</feature>
<accession>A0A0G4PZ18</accession>
<reference evidence="2 3" key="1">
    <citation type="journal article" date="2014" name="Nat. Commun.">
        <title>Multiple recent horizontal transfers of a large genomic region in cheese making fungi.</title>
        <authorList>
            <person name="Cheeseman K."/>
            <person name="Ropars J."/>
            <person name="Renault P."/>
            <person name="Dupont J."/>
            <person name="Gouzy J."/>
            <person name="Branca A."/>
            <person name="Abraham A.L."/>
            <person name="Ceppi M."/>
            <person name="Conseiller E."/>
            <person name="Debuchy R."/>
            <person name="Malagnac F."/>
            <person name="Goarin A."/>
            <person name="Silar P."/>
            <person name="Lacoste S."/>
            <person name="Sallet E."/>
            <person name="Bensimon A."/>
            <person name="Giraud T."/>
            <person name="Brygoo Y."/>
        </authorList>
    </citation>
    <scope>NUCLEOTIDE SEQUENCE [LARGE SCALE GENOMIC DNA]</scope>
    <source>
        <strain evidence="3">FM 013</strain>
    </source>
</reference>
<dbReference type="AlphaFoldDB" id="A0A0G4PZ18"/>
<evidence type="ECO:0000256" key="1">
    <source>
        <dbReference type="SAM" id="MobiDB-lite"/>
    </source>
</evidence>
<name>A0A0G4PZ18_PENC3</name>
<evidence type="ECO:0000313" key="2">
    <source>
        <dbReference type="EMBL" id="CRL31417.1"/>
    </source>
</evidence>
<feature type="compositionally biased region" description="Acidic residues" evidence="1">
    <location>
        <begin position="20"/>
        <end position="39"/>
    </location>
</feature>
<proteinExistence type="predicted"/>
<gene>
    <name evidence="2" type="ORF">PCAMFM013_S3Jg000028</name>
</gene>
<protein>
    <submittedName>
        <fullName evidence="2">Str. FM013</fullName>
    </submittedName>
</protein>
<evidence type="ECO:0000313" key="3">
    <source>
        <dbReference type="Proteomes" id="UP000053732"/>
    </source>
</evidence>
<dbReference type="EMBL" id="HG793312">
    <property type="protein sequence ID" value="CRL31417.1"/>
    <property type="molecule type" value="Genomic_DNA"/>
</dbReference>